<comment type="caution">
    <text evidence="2">The sequence shown here is derived from an EMBL/GenBank/DDBJ whole genome shotgun (WGS) entry which is preliminary data.</text>
</comment>
<dbReference type="AlphaFoldDB" id="A0A7J5Z1P0"/>
<reference evidence="2 3" key="1">
    <citation type="submission" date="2020-03" db="EMBL/GenBank/DDBJ databases">
        <title>Dissostichus mawsoni Genome sequencing and assembly.</title>
        <authorList>
            <person name="Park H."/>
        </authorList>
    </citation>
    <scope>NUCLEOTIDE SEQUENCE [LARGE SCALE GENOMIC DNA]</scope>
    <source>
        <strain evidence="2">DM0001</strain>
        <tissue evidence="2">Muscle</tissue>
    </source>
</reference>
<sequence length="87" mass="9716">MFTIRSTHSSQPAKELQRRDLAQSFLLFAAGEEDVTAGISQKLVDFTSLSFTSNLNVDDLRPISVRQHSSSAAGLQQRHLKLQDRDT</sequence>
<feature type="region of interest" description="Disordered" evidence="1">
    <location>
        <begin position="68"/>
        <end position="87"/>
    </location>
</feature>
<gene>
    <name evidence="2" type="ORF">F7725_016427</name>
</gene>
<evidence type="ECO:0000313" key="2">
    <source>
        <dbReference type="EMBL" id="KAF3855704.1"/>
    </source>
</evidence>
<dbReference type="Proteomes" id="UP000518266">
    <property type="component" value="Unassembled WGS sequence"/>
</dbReference>
<proteinExistence type="predicted"/>
<accession>A0A7J5Z1P0</accession>
<name>A0A7J5Z1P0_DISMA</name>
<dbReference type="EMBL" id="JAAKFY010000006">
    <property type="protein sequence ID" value="KAF3855704.1"/>
    <property type="molecule type" value="Genomic_DNA"/>
</dbReference>
<evidence type="ECO:0000256" key="1">
    <source>
        <dbReference type="SAM" id="MobiDB-lite"/>
    </source>
</evidence>
<evidence type="ECO:0000313" key="3">
    <source>
        <dbReference type="Proteomes" id="UP000518266"/>
    </source>
</evidence>
<keyword evidence="3" id="KW-1185">Reference proteome</keyword>
<protein>
    <submittedName>
        <fullName evidence="2">Uncharacterized protein</fullName>
    </submittedName>
</protein>
<organism evidence="2 3">
    <name type="scientific">Dissostichus mawsoni</name>
    <name type="common">Antarctic cod</name>
    <dbReference type="NCBI Taxonomy" id="36200"/>
    <lineage>
        <taxon>Eukaryota</taxon>
        <taxon>Metazoa</taxon>
        <taxon>Chordata</taxon>
        <taxon>Craniata</taxon>
        <taxon>Vertebrata</taxon>
        <taxon>Euteleostomi</taxon>
        <taxon>Actinopterygii</taxon>
        <taxon>Neopterygii</taxon>
        <taxon>Teleostei</taxon>
        <taxon>Neoteleostei</taxon>
        <taxon>Acanthomorphata</taxon>
        <taxon>Eupercaria</taxon>
        <taxon>Perciformes</taxon>
        <taxon>Notothenioidei</taxon>
        <taxon>Nototheniidae</taxon>
        <taxon>Dissostichus</taxon>
    </lineage>
</organism>